<dbReference type="AlphaFoldDB" id="A0AB34J0K7"/>
<accession>A0AB34J0K7</accession>
<dbReference type="Proteomes" id="UP001515480">
    <property type="component" value="Unassembled WGS sequence"/>
</dbReference>
<evidence type="ECO:0000313" key="2">
    <source>
        <dbReference type="Proteomes" id="UP001515480"/>
    </source>
</evidence>
<evidence type="ECO:0000313" key="1">
    <source>
        <dbReference type="EMBL" id="KAL1510390.1"/>
    </source>
</evidence>
<sequence>MLSVCLLAAPHRRATGLPSSAGVAATPVLFDSVVCSRAHLPAAPPRWPAPLRAGRVVASAAPALLGDVPTPALVVDADALPAAGADLDRLGRLLRAHRADAAAAAELRALLSGTLYLHARVVRRAPRRTRYHREATYPLCTVDLPSAGHVDGGAYLCCGLNNHYDASYYWARSAGGGSRLSAPGVALWPGCDGLVEIVRVGAADIPAGQQTNDGKRSEWCEFLNVGDEVDIVPADALKALASMAAGGSEVSIVAITRKERPPGAEPSVLTVLRA</sequence>
<name>A0AB34J0K7_PRYPA</name>
<comment type="caution">
    <text evidence="1">The sequence shown here is derived from an EMBL/GenBank/DDBJ whole genome shotgun (WGS) entry which is preliminary data.</text>
</comment>
<reference evidence="1 2" key="1">
    <citation type="journal article" date="2024" name="Science">
        <title>Giant polyketide synthase enzymes in the biosynthesis of giant marine polyether toxins.</title>
        <authorList>
            <person name="Fallon T.R."/>
            <person name="Shende V.V."/>
            <person name="Wierzbicki I.H."/>
            <person name="Pendleton A.L."/>
            <person name="Watervoot N.F."/>
            <person name="Auber R.P."/>
            <person name="Gonzalez D.J."/>
            <person name="Wisecaver J.H."/>
            <person name="Moore B.S."/>
        </authorList>
    </citation>
    <scope>NUCLEOTIDE SEQUENCE [LARGE SCALE GENOMIC DNA]</scope>
    <source>
        <strain evidence="1 2">12B1</strain>
    </source>
</reference>
<organism evidence="1 2">
    <name type="scientific">Prymnesium parvum</name>
    <name type="common">Toxic golden alga</name>
    <dbReference type="NCBI Taxonomy" id="97485"/>
    <lineage>
        <taxon>Eukaryota</taxon>
        <taxon>Haptista</taxon>
        <taxon>Haptophyta</taxon>
        <taxon>Prymnesiophyceae</taxon>
        <taxon>Prymnesiales</taxon>
        <taxon>Prymnesiaceae</taxon>
        <taxon>Prymnesium</taxon>
    </lineage>
</organism>
<dbReference type="EMBL" id="JBGBPQ010000015">
    <property type="protein sequence ID" value="KAL1510390.1"/>
    <property type="molecule type" value="Genomic_DNA"/>
</dbReference>
<proteinExistence type="predicted"/>
<gene>
    <name evidence="1" type="ORF">AB1Y20_006699</name>
</gene>
<protein>
    <submittedName>
        <fullName evidence="1">Uncharacterized protein</fullName>
    </submittedName>
</protein>
<keyword evidence="2" id="KW-1185">Reference proteome</keyword>